<protein>
    <recommendedName>
        <fullName evidence="4">Flagellar FliJ protein</fullName>
    </recommendedName>
</protein>
<dbReference type="EMBL" id="JAGRQC010000001">
    <property type="protein sequence ID" value="MBR0550912.1"/>
    <property type="molecule type" value="Genomic_DNA"/>
</dbReference>
<name>A0A8T4I9V1_9SPHN</name>
<evidence type="ECO:0008006" key="4">
    <source>
        <dbReference type="Google" id="ProtNLM"/>
    </source>
</evidence>
<comment type="caution">
    <text evidence="2">The sequence shown here is derived from an EMBL/GenBank/DDBJ whole genome shotgun (WGS) entry which is preliminary data.</text>
</comment>
<gene>
    <name evidence="2" type="ORF">J7S20_00160</name>
</gene>
<feature type="compositionally biased region" description="Basic and acidic residues" evidence="1">
    <location>
        <begin position="132"/>
        <end position="147"/>
    </location>
</feature>
<reference evidence="2" key="1">
    <citation type="submission" date="2021-04" db="EMBL/GenBank/DDBJ databases">
        <title>Ouciella asimina sp. nov., isolated from the surface seawater in the hydrothermal field of Okinawa Trough.</title>
        <authorList>
            <person name="Shuang W."/>
        </authorList>
    </citation>
    <scope>NUCLEOTIDE SEQUENCE</scope>
    <source>
        <strain evidence="2">LXI357</strain>
    </source>
</reference>
<evidence type="ECO:0000256" key="1">
    <source>
        <dbReference type="SAM" id="MobiDB-lite"/>
    </source>
</evidence>
<keyword evidence="3" id="KW-1185">Reference proteome</keyword>
<sequence>MKTPFDAILRTRRRELDQVRIAINAEASRLVEIDDAHAVLREEVARECHTASADWAMSTHAYLRRKLAERATLHARRIAAAENVEMLRGRAAETYGSMRAIENAADRFRFDVERRRQRAEQQAADEAGTARFVRDANAARRPQAGER</sequence>
<evidence type="ECO:0000313" key="2">
    <source>
        <dbReference type="EMBL" id="MBR0550912.1"/>
    </source>
</evidence>
<dbReference type="AlphaFoldDB" id="A0A8T4I9V1"/>
<evidence type="ECO:0000313" key="3">
    <source>
        <dbReference type="Proteomes" id="UP000676996"/>
    </source>
</evidence>
<proteinExistence type="predicted"/>
<organism evidence="2 3">
    <name type="scientific">Stakelama marina</name>
    <dbReference type="NCBI Taxonomy" id="2826939"/>
    <lineage>
        <taxon>Bacteria</taxon>
        <taxon>Pseudomonadati</taxon>
        <taxon>Pseudomonadota</taxon>
        <taxon>Alphaproteobacteria</taxon>
        <taxon>Sphingomonadales</taxon>
        <taxon>Sphingomonadaceae</taxon>
        <taxon>Stakelama</taxon>
    </lineage>
</organism>
<dbReference type="RefSeq" id="WP_284052208.1">
    <property type="nucleotide sequence ID" value="NZ_JAGRQC010000001.1"/>
</dbReference>
<dbReference type="Proteomes" id="UP000676996">
    <property type="component" value="Unassembled WGS sequence"/>
</dbReference>
<feature type="region of interest" description="Disordered" evidence="1">
    <location>
        <begin position="116"/>
        <end position="147"/>
    </location>
</feature>
<accession>A0A8T4I9V1</accession>